<keyword evidence="1" id="KW-0805">Transcription regulation</keyword>
<proteinExistence type="predicted"/>
<reference evidence="4 5" key="1">
    <citation type="submission" date="2024-04" db="EMBL/GenBank/DDBJ databases">
        <title>Staphylococcus debuckii a clinical isolate.</title>
        <authorList>
            <person name="Magnan C."/>
            <person name="Plumet L."/>
            <person name="Morsli M."/>
            <person name="Molle V."/>
            <person name="Lavigne J.-P."/>
        </authorList>
    </citation>
    <scope>NUCLEOTIDE SEQUENCE [LARGE SCALE GENOMIC DNA]</scope>
    <source>
        <strain evidence="4 5">NSD001</strain>
    </source>
</reference>
<dbReference type="InterPro" id="IPR016032">
    <property type="entry name" value="Sig_transdc_resp-reg_C-effctor"/>
</dbReference>
<evidence type="ECO:0000313" key="4">
    <source>
        <dbReference type="EMBL" id="MEL0538773.1"/>
    </source>
</evidence>
<dbReference type="RefSeq" id="WP_341612125.1">
    <property type="nucleotide sequence ID" value="NZ_JBBWSC010000009.1"/>
</dbReference>
<dbReference type="InterPro" id="IPR029491">
    <property type="entry name" value="Helicase_HTH"/>
</dbReference>
<feature type="domain" description="Helicase Helix-turn-helix" evidence="3">
    <location>
        <begin position="228"/>
        <end position="313"/>
    </location>
</feature>
<evidence type="ECO:0000259" key="3">
    <source>
        <dbReference type="Pfam" id="PF14493"/>
    </source>
</evidence>
<gene>
    <name evidence="4" type="ORF">AADA34_08640</name>
</gene>
<keyword evidence="5" id="KW-1185">Reference proteome</keyword>
<keyword evidence="2" id="KW-0804">Transcription</keyword>
<dbReference type="Proteomes" id="UP001380601">
    <property type="component" value="Unassembled WGS sequence"/>
</dbReference>
<accession>A0ABU9F1I9</accession>
<evidence type="ECO:0000313" key="5">
    <source>
        <dbReference type="Proteomes" id="UP001380601"/>
    </source>
</evidence>
<evidence type="ECO:0000256" key="2">
    <source>
        <dbReference type="ARBA" id="ARBA00023163"/>
    </source>
</evidence>
<organism evidence="4 5">
    <name type="scientific">Staphylococcus debuckii</name>
    <dbReference type="NCBI Taxonomy" id="2044912"/>
    <lineage>
        <taxon>Bacteria</taxon>
        <taxon>Bacillati</taxon>
        <taxon>Bacillota</taxon>
        <taxon>Bacilli</taxon>
        <taxon>Bacillales</taxon>
        <taxon>Staphylococcaceae</taxon>
        <taxon>Staphylococcus</taxon>
    </lineage>
</organism>
<sequence length="327" mass="38904">MIDLKEIIQYIKTHAYHYKTTKSLYNIIVGAKTHQTYFDACSQQLLSLYHSHPNLKYPSFERIFNSLNESGDNLNINLKITPRYTFESIQQTFQVIQLLIQTISYNNHHTLSFIPVSQINKVQHRVKRIFHKIKQEQKEKLFEEEIYLLFKRINKENDNSILHYFLQGFEETMYTNQQVGMIESLTDDDLLRIKMNDFVEMMSQLENKDDFPILNKAIILPVLSQNAYQTYQHVKEGLKMKQIAHLENVKENTVEDHILELFIKGYLSDYNKYLNEVFYSNFKPFYQNQKESRLKAFKAEFPINSYFEIKLAIIRIARGDRDAARSP</sequence>
<comment type="caution">
    <text evidence="4">The sequence shown here is derived from an EMBL/GenBank/DDBJ whole genome shotgun (WGS) entry which is preliminary data.</text>
</comment>
<evidence type="ECO:0000256" key="1">
    <source>
        <dbReference type="ARBA" id="ARBA00023015"/>
    </source>
</evidence>
<protein>
    <submittedName>
        <fullName evidence="4">Helix-turn-helix domain-containing protein</fullName>
    </submittedName>
</protein>
<dbReference type="Pfam" id="PF14493">
    <property type="entry name" value="HTH_40"/>
    <property type="match status" value="1"/>
</dbReference>
<dbReference type="EMBL" id="JBBWSC010000009">
    <property type="protein sequence ID" value="MEL0538773.1"/>
    <property type="molecule type" value="Genomic_DNA"/>
</dbReference>
<dbReference type="SUPFAM" id="SSF46894">
    <property type="entry name" value="C-terminal effector domain of the bipartite response regulators"/>
    <property type="match status" value="1"/>
</dbReference>
<name>A0ABU9F1I9_9STAP</name>